<dbReference type="SMART" id="SM00849">
    <property type="entry name" value="Lactamase_B"/>
    <property type="match status" value="1"/>
</dbReference>
<evidence type="ECO:0000256" key="5">
    <source>
        <dbReference type="ARBA" id="ARBA00011917"/>
    </source>
</evidence>
<dbReference type="GO" id="GO:0004416">
    <property type="term" value="F:hydroxyacylglutathione hydrolase activity"/>
    <property type="evidence" value="ECO:0007669"/>
    <property type="project" value="UniProtKB-EC"/>
</dbReference>
<reference evidence="11 12" key="1">
    <citation type="journal article" date="2018" name="Mol. Biol. Evol.">
        <title>Broad Genomic Sampling Reveals a Smut Pathogenic Ancestry of the Fungal Clade Ustilaginomycotina.</title>
        <authorList>
            <person name="Kijpornyongpan T."/>
            <person name="Mondo S.J."/>
            <person name="Barry K."/>
            <person name="Sandor L."/>
            <person name="Lee J."/>
            <person name="Lipzen A."/>
            <person name="Pangilinan J."/>
            <person name="LaButti K."/>
            <person name="Hainaut M."/>
            <person name="Henrissat B."/>
            <person name="Grigoriev I.V."/>
            <person name="Spatafora J.W."/>
            <person name="Aime M.C."/>
        </authorList>
    </citation>
    <scope>NUCLEOTIDE SEQUENCE [LARGE SCALE GENOMIC DNA]</scope>
    <source>
        <strain evidence="11 12">MCA 4718</strain>
    </source>
</reference>
<keyword evidence="8" id="KW-0862">Zinc</keyword>
<keyword evidence="12" id="KW-1185">Reference proteome</keyword>
<dbReference type="GO" id="GO:0019243">
    <property type="term" value="P:methylglyoxal catabolic process to D-lactate via S-lactoyl-glutathione"/>
    <property type="evidence" value="ECO:0007669"/>
    <property type="project" value="InterPro"/>
</dbReference>
<evidence type="ECO:0000259" key="10">
    <source>
        <dbReference type="SMART" id="SM00849"/>
    </source>
</evidence>
<comment type="catalytic activity">
    <reaction evidence="1">
        <text>an S-(2-hydroxyacyl)glutathione + H2O = a 2-hydroxy carboxylate + glutathione + H(+)</text>
        <dbReference type="Rhea" id="RHEA:21864"/>
        <dbReference type="ChEBI" id="CHEBI:15377"/>
        <dbReference type="ChEBI" id="CHEBI:15378"/>
        <dbReference type="ChEBI" id="CHEBI:57925"/>
        <dbReference type="ChEBI" id="CHEBI:58896"/>
        <dbReference type="ChEBI" id="CHEBI:71261"/>
        <dbReference type="EC" id="3.1.2.6"/>
    </reaction>
</comment>
<dbReference type="Pfam" id="PF16123">
    <property type="entry name" value="HAGH_C"/>
    <property type="match status" value="1"/>
</dbReference>
<evidence type="ECO:0000313" key="12">
    <source>
        <dbReference type="Proteomes" id="UP000245942"/>
    </source>
</evidence>
<dbReference type="AlphaFoldDB" id="A0A316U498"/>
<dbReference type="RefSeq" id="XP_025347227.1">
    <property type="nucleotide sequence ID" value="XM_025492768.1"/>
</dbReference>
<comment type="pathway">
    <text evidence="3">Secondary metabolite metabolism; methylglyoxal degradation; (R)-lactate from methylglyoxal: step 2/2.</text>
</comment>
<evidence type="ECO:0000313" key="11">
    <source>
        <dbReference type="EMBL" id="PWN20067.1"/>
    </source>
</evidence>
<dbReference type="InterPro" id="IPR017782">
    <property type="entry name" value="Hydroxyacylglutathione_Hdrlase"/>
</dbReference>
<dbReference type="Pfam" id="PF00753">
    <property type="entry name" value="Lactamase_B"/>
    <property type="match status" value="1"/>
</dbReference>
<dbReference type="Proteomes" id="UP000245942">
    <property type="component" value="Unassembled WGS sequence"/>
</dbReference>
<dbReference type="OrthoDB" id="515692at2759"/>
<keyword evidence="6" id="KW-0479">Metal-binding</keyword>
<sequence>MKVIPVPVRDDNYAYVVVDTPSNSGVFIDPFTLSKVQSAASSAGLSSVQGCITTHHHQDHSGGNGDFAKAYPKATIWAGSDTPVMNELVKDGSTFDIGESIKVKCYATPCHTQDSIAFFLEDKRDSVPEGEVKRAVFTGDTLFISGCGRFFEGTPEQMHTSLNKTLASLPGDTVVMCGHEYTRSNVAFSAGVLPDRPAIQSLAEDLRNKRNNGVTTGVYTIADEKKHNVFMLVGDAEVQKKVGTEGKGEIETMKVLRELKNAGKMMAQL</sequence>
<dbReference type="UniPathway" id="UPA00619">
    <property type="reaction ID" value="UER00676"/>
</dbReference>
<evidence type="ECO:0000256" key="4">
    <source>
        <dbReference type="ARBA" id="ARBA00006759"/>
    </source>
</evidence>
<comment type="cofactor">
    <cofactor evidence="2">
        <name>Zn(2+)</name>
        <dbReference type="ChEBI" id="CHEBI:29105"/>
    </cofactor>
</comment>
<dbReference type="Gene3D" id="3.60.15.10">
    <property type="entry name" value="Ribonuclease Z/Hydroxyacylglutathione hydrolase-like"/>
    <property type="match status" value="1"/>
</dbReference>
<evidence type="ECO:0000256" key="7">
    <source>
        <dbReference type="ARBA" id="ARBA00022801"/>
    </source>
</evidence>
<evidence type="ECO:0000256" key="3">
    <source>
        <dbReference type="ARBA" id="ARBA00004963"/>
    </source>
</evidence>
<evidence type="ECO:0000256" key="2">
    <source>
        <dbReference type="ARBA" id="ARBA00001947"/>
    </source>
</evidence>
<evidence type="ECO:0000256" key="1">
    <source>
        <dbReference type="ARBA" id="ARBA00001623"/>
    </source>
</evidence>
<proteinExistence type="inferred from homology"/>
<dbReference type="STRING" id="1684307.A0A316U498"/>
<name>A0A316U498_9BASI</name>
<dbReference type="PANTHER" id="PTHR11935:SF94">
    <property type="entry name" value="TENZING NORGAY, ISOFORM C"/>
    <property type="match status" value="1"/>
</dbReference>
<dbReference type="InterPro" id="IPR036866">
    <property type="entry name" value="RibonucZ/Hydroxyglut_hydro"/>
</dbReference>
<evidence type="ECO:0000256" key="9">
    <source>
        <dbReference type="ARBA" id="ARBA00031044"/>
    </source>
</evidence>
<evidence type="ECO:0000256" key="8">
    <source>
        <dbReference type="ARBA" id="ARBA00022833"/>
    </source>
</evidence>
<dbReference type="CDD" id="cd07723">
    <property type="entry name" value="hydroxyacylglutathione_hydrolase_MBL-fold"/>
    <property type="match status" value="1"/>
</dbReference>
<dbReference type="HAMAP" id="MF_01374">
    <property type="entry name" value="Glyoxalase_2"/>
    <property type="match status" value="1"/>
</dbReference>
<dbReference type="InterPro" id="IPR035680">
    <property type="entry name" value="Clx_II_MBL"/>
</dbReference>
<dbReference type="EMBL" id="KZ819329">
    <property type="protein sequence ID" value="PWN20067.1"/>
    <property type="molecule type" value="Genomic_DNA"/>
</dbReference>
<dbReference type="NCBIfam" id="TIGR03413">
    <property type="entry name" value="GSH_gloB"/>
    <property type="match status" value="1"/>
</dbReference>
<dbReference type="SUPFAM" id="SSF56281">
    <property type="entry name" value="Metallo-hydrolase/oxidoreductase"/>
    <property type="match status" value="1"/>
</dbReference>
<keyword evidence="7 11" id="KW-0378">Hydrolase</keyword>
<dbReference type="InterPro" id="IPR032282">
    <property type="entry name" value="HAGH_C"/>
</dbReference>
<comment type="similarity">
    <text evidence="4">Belongs to the metallo-beta-lactamase superfamily. Glyoxalase II family.</text>
</comment>
<feature type="domain" description="Metallo-beta-lactamase" evidence="10">
    <location>
        <begin position="11"/>
        <end position="179"/>
    </location>
</feature>
<gene>
    <name evidence="11" type="ORF">BCV69DRAFT_283598</name>
</gene>
<organism evidence="11 12">
    <name type="scientific">Pseudomicrostroma glucosiphilum</name>
    <dbReference type="NCBI Taxonomy" id="1684307"/>
    <lineage>
        <taxon>Eukaryota</taxon>
        <taxon>Fungi</taxon>
        <taxon>Dikarya</taxon>
        <taxon>Basidiomycota</taxon>
        <taxon>Ustilaginomycotina</taxon>
        <taxon>Exobasidiomycetes</taxon>
        <taxon>Microstromatales</taxon>
        <taxon>Microstromatales incertae sedis</taxon>
        <taxon>Pseudomicrostroma</taxon>
    </lineage>
</organism>
<dbReference type="GO" id="GO:0046872">
    <property type="term" value="F:metal ion binding"/>
    <property type="evidence" value="ECO:0007669"/>
    <property type="project" value="UniProtKB-KW"/>
</dbReference>
<dbReference type="GeneID" id="37014502"/>
<dbReference type="EC" id="3.1.2.6" evidence="5"/>
<dbReference type="PANTHER" id="PTHR11935">
    <property type="entry name" value="BETA LACTAMASE DOMAIN"/>
    <property type="match status" value="1"/>
</dbReference>
<accession>A0A316U498</accession>
<evidence type="ECO:0000256" key="6">
    <source>
        <dbReference type="ARBA" id="ARBA00022723"/>
    </source>
</evidence>
<dbReference type="InterPro" id="IPR001279">
    <property type="entry name" value="Metallo-B-lactamas"/>
</dbReference>
<protein>
    <recommendedName>
        <fullName evidence="5">hydroxyacylglutathione hydrolase</fullName>
        <ecNumber evidence="5">3.1.2.6</ecNumber>
    </recommendedName>
    <alternativeName>
        <fullName evidence="9">Glyoxalase II</fullName>
    </alternativeName>
</protein>